<dbReference type="EMBL" id="CP006577">
    <property type="protein sequence ID" value="AIG97492.1"/>
    <property type="molecule type" value="Genomic_DNA"/>
</dbReference>
<accession>A0A075WD12</accession>
<evidence type="ECO:0000313" key="1">
    <source>
        <dbReference type="EMBL" id="AIG97492.1"/>
    </source>
</evidence>
<dbReference type="NCBIfam" id="TIGR03698">
    <property type="entry name" value="clan_AA_DTGF"/>
    <property type="match status" value="1"/>
</dbReference>
<evidence type="ECO:0000313" key="2">
    <source>
        <dbReference type="Proteomes" id="UP000028501"/>
    </source>
</evidence>
<name>A0A075WD12_ARCFL</name>
<proteinExistence type="predicted"/>
<keyword evidence="1" id="KW-0645">Protease</keyword>
<dbReference type="GO" id="GO:0008233">
    <property type="term" value="F:peptidase activity"/>
    <property type="evidence" value="ECO:0007669"/>
    <property type="project" value="UniProtKB-KW"/>
</dbReference>
<reference evidence="1 2" key="1">
    <citation type="submission" date="2013-07" db="EMBL/GenBank/DDBJ databases">
        <title>Genome of Archaeoglobus fulgidus.</title>
        <authorList>
            <person name="Fiebig A."/>
            <person name="Birkeland N.-K."/>
        </authorList>
    </citation>
    <scope>NUCLEOTIDE SEQUENCE [LARGE SCALE GENOMIC DNA]</scope>
    <source>
        <strain evidence="1 2">DSM 8774</strain>
    </source>
</reference>
<dbReference type="Proteomes" id="UP000028501">
    <property type="component" value="Chromosome"/>
</dbReference>
<gene>
    <name evidence="1" type="ORF">AFULGI_00006910</name>
</gene>
<dbReference type="KEGG" id="afg:AFULGI_00006910"/>
<organism evidence="1 2">
    <name type="scientific">Archaeoglobus fulgidus DSM 8774</name>
    <dbReference type="NCBI Taxonomy" id="1344584"/>
    <lineage>
        <taxon>Archaea</taxon>
        <taxon>Methanobacteriati</taxon>
        <taxon>Methanobacteriota</taxon>
        <taxon>Archaeoglobi</taxon>
        <taxon>Archaeoglobales</taxon>
        <taxon>Archaeoglobaceae</taxon>
        <taxon>Archaeoglobus</taxon>
    </lineage>
</organism>
<dbReference type="GO" id="GO:0006508">
    <property type="term" value="P:proteolysis"/>
    <property type="evidence" value="ECO:0007669"/>
    <property type="project" value="UniProtKB-KW"/>
</dbReference>
<keyword evidence="1" id="KW-0378">Hydrolase</keyword>
<protein>
    <submittedName>
        <fullName evidence="1">Clan AA aspartic protease family</fullName>
    </submittedName>
</protein>
<dbReference type="HOGENOM" id="CLU_1943753_0_0_2"/>
<dbReference type="RefSeq" id="WP_010878116.1">
    <property type="nucleotide sequence ID" value="NZ_CP006577.1"/>
</dbReference>
<dbReference type="InterPro" id="IPR022274">
    <property type="entry name" value="Peptidase_asp_AF0612"/>
</dbReference>
<dbReference type="Gene3D" id="2.40.70.10">
    <property type="entry name" value="Acid Proteases"/>
    <property type="match status" value="1"/>
</dbReference>
<dbReference type="GeneID" id="24794214"/>
<dbReference type="AlphaFoldDB" id="A0A075WD12"/>
<dbReference type="InterPro" id="IPR021109">
    <property type="entry name" value="Peptidase_aspartic_dom_sf"/>
</dbReference>
<sequence>MFVNGTPVIEIVLSNPLLSVKFPESGSVLAVIDTGYEGFAVVPQDIFKKLRLDELSQHKRALTLPTERLIESTGSYARIIIPELKTFRDGFVETTDGVDEIVLGTEFLEGFKLVLDYCTRSFEISSCW</sequence>